<dbReference type="Proteomes" id="UP000593561">
    <property type="component" value="Unassembled WGS sequence"/>
</dbReference>
<dbReference type="InterPro" id="IPR036397">
    <property type="entry name" value="RNaseH_sf"/>
</dbReference>
<keyword evidence="3" id="KW-1185">Reference proteome</keyword>
<protein>
    <recommendedName>
        <fullName evidence="1">RNase H type-1 domain-containing protein</fullName>
    </recommendedName>
</protein>
<dbReference type="SUPFAM" id="SSF53098">
    <property type="entry name" value="Ribonuclease H-like"/>
    <property type="match status" value="1"/>
</dbReference>
<feature type="domain" description="RNase H type-1" evidence="1">
    <location>
        <begin position="5"/>
        <end position="80"/>
    </location>
</feature>
<dbReference type="AlphaFoldDB" id="A0A7J8S2I7"/>
<organism evidence="2 3">
    <name type="scientific">Gossypium davidsonii</name>
    <name type="common">Davidson's cotton</name>
    <name type="synonym">Gossypium klotzschianum subsp. davidsonii</name>
    <dbReference type="NCBI Taxonomy" id="34287"/>
    <lineage>
        <taxon>Eukaryota</taxon>
        <taxon>Viridiplantae</taxon>
        <taxon>Streptophyta</taxon>
        <taxon>Embryophyta</taxon>
        <taxon>Tracheophyta</taxon>
        <taxon>Spermatophyta</taxon>
        <taxon>Magnoliopsida</taxon>
        <taxon>eudicotyledons</taxon>
        <taxon>Gunneridae</taxon>
        <taxon>Pentapetalae</taxon>
        <taxon>rosids</taxon>
        <taxon>malvids</taxon>
        <taxon>Malvales</taxon>
        <taxon>Malvaceae</taxon>
        <taxon>Malvoideae</taxon>
        <taxon>Gossypium</taxon>
    </lineage>
</organism>
<feature type="non-terminal residue" evidence="2">
    <location>
        <position position="1"/>
    </location>
</feature>
<evidence type="ECO:0000313" key="2">
    <source>
        <dbReference type="EMBL" id="MBA0620063.1"/>
    </source>
</evidence>
<dbReference type="InterPro" id="IPR002156">
    <property type="entry name" value="RNaseH_domain"/>
</dbReference>
<dbReference type="EMBL" id="JABFAC010000008">
    <property type="protein sequence ID" value="MBA0620063.1"/>
    <property type="molecule type" value="Genomic_DNA"/>
</dbReference>
<dbReference type="InterPro" id="IPR044730">
    <property type="entry name" value="RNase_H-like_dom_plant"/>
</dbReference>
<evidence type="ECO:0000313" key="3">
    <source>
        <dbReference type="Proteomes" id="UP000593561"/>
    </source>
</evidence>
<dbReference type="CDD" id="cd06222">
    <property type="entry name" value="RNase_H_like"/>
    <property type="match status" value="1"/>
</dbReference>
<dbReference type="PANTHER" id="PTHR47723">
    <property type="entry name" value="OS05G0353850 PROTEIN"/>
    <property type="match status" value="1"/>
</dbReference>
<evidence type="ECO:0000259" key="1">
    <source>
        <dbReference type="Pfam" id="PF13456"/>
    </source>
</evidence>
<reference evidence="2 3" key="1">
    <citation type="journal article" date="2019" name="Genome Biol. Evol.">
        <title>Insights into the evolution of the New World diploid cottons (Gossypium, subgenus Houzingenia) based on genome sequencing.</title>
        <authorList>
            <person name="Grover C.E."/>
            <person name="Arick M.A. 2nd"/>
            <person name="Thrash A."/>
            <person name="Conover J.L."/>
            <person name="Sanders W.S."/>
            <person name="Peterson D.G."/>
            <person name="Frelichowski J.E."/>
            <person name="Scheffler J.A."/>
            <person name="Scheffler B.E."/>
            <person name="Wendel J.F."/>
        </authorList>
    </citation>
    <scope>NUCLEOTIDE SEQUENCE [LARGE SCALE GENOMIC DNA]</scope>
    <source>
        <strain evidence="2">27</strain>
        <tissue evidence="2">Leaf</tissue>
    </source>
</reference>
<accession>A0A7J8S2I7</accession>
<sequence length="84" mass="9765">CLRNCSIFDVEFWGILDGLNALLSRRFDKVLMQTDSMKAVKAIQMFTKVSSNSALIRRIQQLLMKVRNWLIQYVPRDSNKDTIA</sequence>
<dbReference type="Gene3D" id="3.30.420.10">
    <property type="entry name" value="Ribonuclease H-like superfamily/Ribonuclease H"/>
    <property type="match status" value="1"/>
</dbReference>
<comment type="caution">
    <text evidence="2">The sequence shown here is derived from an EMBL/GenBank/DDBJ whole genome shotgun (WGS) entry which is preliminary data.</text>
</comment>
<dbReference type="GO" id="GO:0004523">
    <property type="term" value="F:RNA-DNA hybrid ribonuclease activity"/>
    <property type="evidence" value="ECO:0007669"/>
    <property type="project" value="InterPro"/>
</dbReference>
<dbReference type="Pfam" id="PF13456">
    <property type="entry name" value="RVT_3"/>
    <property type="match status" value="1"/>
</dbReference>
<name>A0A7J8S2I7_GOSDV</name>
<proteinExistence type="predicted"/>
<dbReference type="InterPro" id="IPR053151">
    <property type="entry name" value="RNase_H-like"/>
</dbReference>
<gene>
    <name evidence="2" type="ORF">Godav_005834</name>
</gene>
<dbReference type="GO" id="GO:0003676">
    <property type="term" value="F:nucleic acid binding"/>
    <property type="evidence" value="ECO:0007669"/>
    <property type="project" value="InterPro"/>
</dbReference>
<dbReference type="InterPro" id="IPR012337">
    <property type="entry name" value="RNaseH-like_sf"/>
</dbReference>
<dbReference type="PANTHER" id="PTHR47723:SF19">
    <property type="entry name" value="POLYNUCLEOTIDYL TRANSFERASE, RIBONUCLEASE H-LIKE SUPERFAMILY PROTEIN"/>
    <property type="match status" value="1"/>
</dbReference>